<protein>
    <submittedName>
        <fullName evidence="1">Uncharacterized protein</fullName>
    </submittedName>
</protein>
<dbReference type="AlphaFoldDB" id="A0A2P2Q7N9"/>
<accession>A0A2P2Q7N9</accession>
<proteinExistence type="predicted"/>
<evidence type="ECO:0000313" key="1">
    <source>
        <dbReference type="EMBL" id="MBX62967.1"/>
    </source>
</evidence>
<reference evidence="1" key="1">
    <citation type="submission" date="2018-02" db="EMBL/GenBank/DDBJ databases">
        <title>Rhizophora mucronata_Transcriptome.</title>
        <authorList>
            <person name="Meera S.P."/>
            <person name="Sreeshan A."/>
            <person name="Augustine A."/>
        </authorList>
    </citation>
    <scope>NUCLEOTIDE SEQUENCE</scope>
    <source>
        <tissue evidence="1">Leaf</tissue>
    </source>
</reference>
<organism evidence="1">
    <name type="scientific">Rhizophora mucronata</name>
    <name type="common">Asiatic mangrove</name>
    <dbReference type="NCBI Taxonomy" id="61149"/>
    <lineage>
        <taxon>Eukaryota</taxon>
        <taxon>Viridiplantae</taxon>
        <taxon>Streptophyta</taxon>
        <taxon>Embryophyta</taxon>
        <taxon>Tracheophyta</taxon>
        <taxon>Spermatophyta</taxon>
        <taxon>Magnoliopsida</taxon>
        <taxon>eudicotyledons</taxon>
        <taxon>Gunneridae</taxon>
        <taxon>Pentapetalae</taxon>
        <taxon>rosids</taxon>
        <taxon>fabids</taxon>
        <taxon>Malpighiales</taxon>
        <taxon>Rhizophoraceae</taxon>
        <taxon>Rhizophora</taxon>
    </lineage>
</organism>
<sequence length="44" mass="5090">MILWLPEVLARMSRRSWVLGLWLLALSLHSAFARSALISVFCQF</sequence>
<dbReference type="EMBL" id="GGEC01082483">
    <property type="protein sequence ID" value="MBX62967.1"/>
    <property type="molecule type" value="Transcribed_RNA"/>
</dbReference>
<name>A0A2P2Q7N9_RHIMU</name>